<evidence type="ECO:0000259" key="1">
    <source>
        <dbReference type="Pfam" id="PF12274"/>
    </source>
</evidence>
<evidence type="ECO:0000313" key="3">
    <source>
        <dbReference type="Proteomes" id="UP001443914"/>
    </source>
</evidence>
<accession>A0AAW1M7R7</accession>
<proteinExistence type="predicted"/>
<organism evidence="2 3">
    <name type="scientific">Saponaria officinalis</name>
    <name type="common">Common soapwort</name>
    <name type="synonym">Lychnis saponaria</name>
    <dbReference type="NCBI Taxonomy" id="3572"/>
    <lineage>
        <taxon>Eukaryota</taxon>
        <taxon>Viridiplantae</taxon>
        <taxon>Streptophyta</taxon>
        <taxon>Embryophyta</taxon>
        <taxon>Tracheophyta</taxon>
        <taxon>Spermatophyta</taxon>
        <taxon>Magnoliopsida</taxon>
        <taxon>eudicotyledons</taxon>
        <taxon>Gunneridae</taxon>
        <taxon>Pentapetalae</taxon>
        <taxon>Caryophyllales</taxon>
        <taxon>Caryophyllaceae</taxon>
        <taxon>Caryophylleae</taxon>
        <taxon>Saponaria</taxon>
    </lineage>
</organism>
<keyword evidence="3" id="KW-1185">Reference proteome</keyword>
<gene>
    <name evidence="2" type="ORF">RND81_03G168700</name>
</gene>
<evidence type="ECO:0000313" key="2">
    <source>
        <dbReference type="EMBL" id="KAK9742381.1"/>
    </source>
</evidence>
<feature type="domain" description="DUF3615" evidence="1">
    <location>
        <begin position="94"/>
        <end position="189"/>
    </location>
</feature>
<comment type="caution">
    <text evidence="2">The sequence shown here is derived from an EMBL/GenBank/DDBJ whole genome shotgun (WGS) entry which is preliminary data.</text>
</comment>
<dbReference type="Pfam" id="PF12274">
    <property type="entry name" value="DUF3615"/>
    <property type="match status" value="1"/>
</dbReference>
<protein>
    <recommendedName>
        <fullName evidence="1">DUF3615 domain-containing protein</fullName>
    </recommendedName>
</protein>
<dbReference type="InterPro" id="IPR022059">
    <property type="entry name" value="DUF3615"/>
</dbReference>
<name>A0AAW1M7R7_SAPOF</name>
<dbReference type="PANTHER" id="PTHR34710:SF20">
    <property type="entry name" value="OS10G0550200 PROTEIN"/>
    <property type="match status" value="1"/>
</dbReference>
<dbReference type="Proteomes" id="UP001443914">
    <property type="component" value="Unassembled WGS sequence"/>
</dbReference>
<reference evidence="2 3" key="1">
    <citation type="submission" date="2024-03" db="EMBL/GenBank/DDBJ databases">
        <title>WGS assembly of Saponaria officinalis var. Norfolk2.</title>
        <authorList>
            <person name="Jenkins J."/>
            <person name="Shu S."/>
            <person name="Grimwood J."/>
            <person name="Barry K."/>
            <person name="Goodstein D."/>
            <person name="Schmutz J."/>
            <person name="Leebens-Mack J."/>
            <person name="Osbourn A."/>
        </authorList>
    </citation>
    <scope>NUCLEOTIDE SEQUENCE [LARGE SCALE GENOMIC DNA]</scope>
    <source>
        <strain evidence="3">cv. Norfolk2</strain>
        <strain evidence="2">JIC</strain>
        <tissue evidence="2">Leaf</tissue>
    </source>
</reference>
<dbReference type="PANTHER" id="PTHR34710">
    <property type="entry name" value="OS03G0834100 PROTEIN"/>
    <property type="match status" value="1"/>
</dbReference>
<dbReference type="AlphaFoldDB" id="A0AAW1M7R7"/>
<dbReference type="EMBL" id="JBDFQZ010000003">
    <property type="protein sequence ID" value="KAK9742381.1"/>
    <property type="molecule type" value="Genomic_DNA"/>
</dbReference>
<sequence length="214" mass="24480">MVIENEFNYPDVSGNKHRRVLDVFYTNYDTKLFVENGVLVEEGPVIVKPDPPYAPSRRKYSPVKYESTVPTAIVPELTDADLEEHRQQTKRTGNAALEHYNSKHHTDYKFVDPICSNGSLRRGGLWYHTSFKAKSECLSETTEKTFFAELKVANAKSDQVQYLVTACRILDGIKTTSSCDMCGEAFLHPTSRLRQGLYKRKPRSLRPRKFGRVV</sequence>
<dbReference type="EMBL" id="JBDFQZ010000003">
    <property type="protein sequence ID" value="KAK9742382.1"/>
    <property type="molecule type" value="Genomic_DNA"/>
</dbReference>